<feature type="compositionally biased region" description="Gly residues" evidence="1">
    <location>
        <begin position="11"/>
        <end position="29"/>
    </location>
</feature>
<organism evidence="2 3">
    <name type="scientific">Petrolisthes cinctipes</name>
    <name type="common">Flat porcelain crab</name>
    <dbReference type="NCBI Taxonomy" id="88211"/>
    <lineage>
        <taxon>Eukaryota</taxon>
        <taxon>Metazoa</taxon>
        <taxon>Ecdysozoa</taxon>
        <taxon>Arthropoda</taxon>
        <taxon>Crustacea</taxon>
        <taxon>Multicrustacea</taxon>
        <taxon>Malacostraca</taxon>
        <taxon>Eumalacostraca</taxon>
        <taxon>Eucarida</taxon>
        <taxon>Decapoda</taxon>
        <taxon>Pleocyemata</taxon>
        <taxon>Anomura</taxon>
        <taxon>Galatheoidea</taxon>
        <taxon>Porcellanidae</taxon>
        <taxon>Petrolisthes</taxon>
    </lineage>
</organism>
<gene>
    <name evidence="2" type="ORF">Pcinc_032213</name>
</gene>
<protein>
    <submittedName>
        <fullName evidence="2">Uncharacterized protein</fullName>
    </submittedName>
</protein>
<feature type="region of interest" description="Disordered" evidence="1">
    <location>
        <begin position="1"/>
        <end position="29"/>
    </location>
</feature>
<dbReference type="AlphaFoldDB" id="A0AAE1JZK7"/>
<keyword evidence="3" id="KW-1185">Reference proteome</keyword>
<reference evidence="2" key="1">
    <citation type="submission" date="2023-10" db="EMBL/GenBank/DDBJ databases">
        <title>Genome assemblies of two species of porcelain crab, Petrolisthes cinctipes and Petrolisthes manimaculis (Anomura: Porcellanidae).</title>
        <authorList>
            <person name="Angst P."/>
        </authorList>
    </citation>
    <scope>NUCLEOTIDE SEQUENCE</scope>
    <source>
        <strain evidence="2">PB745_01</strain>
        <tissue evidence="2">Gill</tissue>
    </source>
</reference>
<accession>A0AAE1JZK7</accession>
<sequence>MTSSDLDGDSHGVGGEGATGGGGGVGTRIGPGDALVAPICTPPPGTLFSTNTNTNTYNNNEIPATPPTLSSLLFDHLNNTLSSTLDLTLSLNNNNNNSSPYSSIPSPSSYLDLNQSLTSPSSSSFFVSSSPSPSRLCRDGNCTTAEPPESTIIKPTIISPLLLSLTGITGHIWALCYLHGTSPRNASRTVFHTLLLALIWTDFLGKIATTVPAVHCLCCW</sequence>
<dbReference type="EMBL" id="JAWQEG010004387">
    <property type="protein sequence ID" value="KAK3861861.1"/>
    <property type="molecule type" value="Genomic_DNA"/>
</dbReference>
<evidence type="ECO:0000256" key="1">
    <source>
        <dbReference type="SAM" id="MobiDB-lite"/>
    </source>
</evidence>
<proteinExistence type="predicted"/>
<dbReference type="Proteomes" id="UP001286313">
    <property type="component" value="Unassembled WGS sequence"/>
</dbReference>
<name>A0AAE1JZK7_PETCI</name>
<evidence type="ECO:0000313" key="2">
    <source>
        <dbReference type="EMBL" id="KAK3861861.1"/>
    </source>
</evidence>
<evidence type="ECO:0000313" key="3">
    <source>
        <dbReference type="Proteomes" id="UP001286313"/>
    </source>
</evidence>
<comment type="caution">
    <text evidence="2">The sequence shown here is derived from an EMBL/GenBank/DDBJ whole genome shotgun (WGS) entry which is preliminary data.</text>
</comment>